<reference evidence="4" key="1">
    <citation type="journal article" date="2019" name="Int. J. Syst. Evol. Microbiol.">
        <title>The Global Catalogue of Microorganisms (GCM) 10K type strain sequencing project: providing services to taxonomists for standard genome sequencing and annotation.</title>
        <authorList>
            <consortium name="The Broad Institute Genomics Platform"/>
            <consortium name="The Broad Institute Genome Sequencing Center for Infectious Disease"/>
            <person name="Wu L."/>
            <person name="Ma J."/>
        </authorList>
    </citation>
    <scope>NUCLEOTIDE SEQUENCE [LARGE SCALE GENOMIC DNA]</scope>
    <source>
        <strain evidence="4">CCM 7756</strain>
    </source>
</reference>
<name>A0ABV7N568_9STAP</name>
<feature type="compositionally biased region" description="Acidic residues" evidence="1">
    <location>
        <begin position="25"/>
        <end position="42"/>
    </location>
</feature>
<feature type="region of interest" description="Disordered" evidence="1">
    <location>
        <begin position="17"/>
        <end position="50"/>
    </location>
</feature>
<accession>A0ABV7N568</accession>
<dbReference type="Proteomes" id="UP001595637">
    <property type="component" value="Unassembled WGS sequence"/>
</dbReference>
<dbReference type="EMBL" id="JBHRVQ010000001">
    <property type="protein sequence ID" value="MFC3388272.1"/>
    <property type="molecule type" value="Genomic_DNA"/>
</dbReference>
<evidence type="ECO:0000313" key="3">
    <source>
        <dbReference type="EMBL" id="MFC3388272.1"/>
    </source>
</evidence>
<dbReference type="RefSeq" id="WP_380653495.1">
    <property type="nucleotide sequence ID" value="NZ_JBHRVQ010000001.1"/>
</dbReference>
<keyword evidence="2" id="KW-0732">Signal</keyword>
<evidence type="ECO:0000256" key="1">
    <source>
        <dbReference type="SAM" id="MobiDB-lite"/>
    </source>
</evidence>
<evidence type="ECO:0000256" key="2">
    <source>
        <dbReference type="SAM" id="SignalP"/>
    </source>
</evidence>
<dbReference type="PROSITE" id="PS51257">
    <property type="entry name" value="PROKAR_LIPOPROTEIN"/>
    <property type="match status" value="1"/>
</dbReference>
<feature type="chain" id="PRO_5045652250" description="Lipoprotein" evidence="2">
    <location>
        <begin position="20"/>
        <end position="243"/>
    </location>
</feature>
<organism evidence="3 4">
    <name type="scientific">Salinicoccus sesuvii</name>
    <dbReference type="NCBI Taxonomy" id="868281"/>
    <lineage>
        <taxon>Bacteria</taxon>
        <taxon>Bacillati</taxon>
        <taxon>Bacillota</taxon>
        <taxon>Bacilli</taxon>
        <taxon>Bacillales</taxon>
        <taxon>Staphylococcaceae</taxon>
        <taxon>Salinicoccus</taxon>
    </lineage>
</organism>
<gene>
    <name evidence="3" type="ORF">ACFOEO_06790</name>
</gene>
<keyword evidence="4" id="KW-1185">Reference proteome</keyword>
<protein>
    <recommendedName>
        <fullName evidence="5">Lipoprotein</fullName>
    </recommendedName>
</protein>
<feature type="signal peptide" evidence="2">
    <location>
        <begin position="1"/>
        <end position="19"/>
    </location>
</feature>
<evidence type="ECO:0000313" key="4">
    <source>
        <dbReference type="Proteomes" id="UP001595637"/>
    </source>
</evidence>
<proteinExistence type="predicted"/>
<sequence length="243" mass="26778">MKKLLLLAMILLLTACGNDGNGSDTPDDETQEPTEESSEMASDEGGATEASEIVEEAEAAWGDTVSYEARQTSTISSSEGQYAVRTITTRGEQNEIKVEVDDGRQIQTHYIVDGEHFIYQEGNIEAQDQSLGLEGSTYGDLLTQLEPLSEGAVSEQDEGYEIRYEISSREDTIPFFDDEVESAIQDVGVFNGLVTVQFNEEYQYVGAELTLTVGSDQEEINITSNISMDRIGEIDLIEKPKEM</sequence>
<comment type="caution">
    <text evidence="3">The sequence shown here is derived from an EMBL/GenBank/DDBJ whole genome shotgun (WGS) entry which is preliminary data.</text>
</comment>
<evidence type="ECO:0008006" key="5">
    <source>
        <dbReference type="Google" id="ProtNLM"/>
    </source>
</evidence>